<comment type="caution">
    <text evidence="3">The sequence shown here is derived from an EMBL/GenBank/DDBJ whole genome shotgun (WGS) entry which is preliminary data.</text>
</comment>
<keyword evidence="4" id="KW-1185">Reference proteome</keyword>
<evidence type="ECO:0000256" key="1">
    <source>
        <dbReference type="ARBA" id="ARBA00022603"/>
    </source>
</evidence>
<dbReference type="Proteomes" id="UP000230551">
    <property type="component" value="Unassembled WGS sequence"/>
</dbReference>
<dbReference type="InterPro" id="IPR029063">
    <property type="entry name" value="SAM-dependent_MTases_sf"/>
</dbReference>
<dbReference type="STRING" id="85968.GCA_900073015_02447"/>
<protein>
    <submittedName>
        <fullName evidence="3">Class I SAM-dependent methyltransferase</fullName>
    </submittedName>
</protein>
<evidence type="ECO:0000313" key="3">
    <source>
        <dbReference type="EMBL" id="PIB76751.1"/>
    </source>
</evidence>
<dbReference type="PIRSF" id="PIRSF028177">
    <property type="entry name" value="Polyketide_synth_Omtfrase_TcmP"/>
    <property type="match status" value="1"/>
</dbReference>
<dbReference type="RefSeq" id="WP_090589280.1">
    <property type="nucleotide sequence ID" value="NZ_CP104302.1"/>
</dbReference>
<dbReference type="SUPFAM" id="SSF53335">
    <property type="entry name" value="S-adenosyl-L-methionine-dependent methyltransferases"/>
    <property type="match status" value="1"/>
</dbReference>
<sequence>MTSKARADLTGVSETALLTLHSRAREAQRPDTILSDPVAVDLLASIDYDFTRFGNPRQDMAIRSKTFDRQTREYLQDFPKATVVALAEGLQTSFWRLDTAIDDPQFRWLTVDLPPIVELRRALLPASDRVELCAQSALDYSWMDRVDTDNGAFVTAEGLLMYLQPEQSMALITECAKRFRGGRLMFDLAPRWFTGLANRGWLRPTRRYTLPGMPFTLSPAEVARLVDVPGVRVVREIPAELGRGLFGGFAGALSRSHSILDPVRPLTVLLEFA</sequence>
<dbReference type="Pfam" id="PF04072">
    <property type="entry name" value="LCM"/>
    <property type="match status" value="1"/>
</dbReference>
<keyword evidence="1 3" id="KW-0489">Methyltransferase</keyword>
<accession>A0A2G5PEK8</accession>
<dbReference type="Gene3D" id="3.40.50.150">
    <property type="entry name" value="Vaccinia Virus protein VP39"/>
    <property type="match status" value="1"/>
</dbReference>
<dbReference type="PANTHER" id="PTHR43619:SF2">
    <property type="entry name" value="S-ADENOSYL-L-METHIONINE-DEPENDENT METHYLTRANSFERASES SUPERFAMILY PROTEIN"/>
    <property type="match status" value="1"/>
</dbReference>
<name>A0A2G5PEK8_9MYCO</name>
<dbReference type="OrthoDB" id="9800233at2"/>
<keyword evidence="2 3" id="KW-0808">Transferase</keyword>
<dbReference type="InterPro" id="IPR016874">
    <property type="entry name" value="TcmP-like"/>
</dbReference>
<dbReference type="InterPro" id="IPR007213">
    <property type="entry name" value="Ppm1/Ppm2/Tcmp"/>
</dbReference>
<evidence type="ECO:0000313" key="4">
    <source>
        <dbReference type="Proteomes" id="UP000230551"/>
    </source>
</evidence>
<proteinExistence type="predicted"/>
<dbReference type="AlphaFoldDB" id="A0A2G5PEK8"/>
<dbReference type="GO" id="GO:0008168">
    <property type="term" value="F:methyltransferase activity"/>
    <property type="evidence" value="ECO:0007669"/>
    <property type="project" value="UniProtKB-KW"/>
</dbReference>
<reference evidence="3 4" key="1">
    <citation type="journal article" date="2017" name="Infect. Genet. Evol.">
        <title>The new phylogeny of the genus Mycobacterium: The old and the news.</title>
        <authorList>
            <person name="Tortoli E."/>
            <person name="Fedrizzi T."/>
            <person name="Meehan C.J."/>
            <person name="Trovato A."/>
            <person name="Grottola A."/>
            <person name="Giacobazzi E."/>
            <person name="Serpini G.F."/>
            <person name="Tagliazucchi S."/>
            <person name="Fabio A."/>
            <person name="Bettua C."/>
            <person name="Bertorelli R."/>
            <person name="Frascaro F."/>
            <person name="De Sanctis V."/>
            <person name="Pecorari M."/>
            <person name="Jousson O."/>
            <person name="Segata N."/>
            <person name="Cirillo D.M."/>
        </authorList>
    </citation>
    <scope>NUCLEOTIDE SEQUENCE [LARGE SCALE GENOMIC DNA]</scope>
    <source>
        <strain evidence="3 4">CIP1034565</strain>
    </source>
</reference>
<dbReference type="GO" id="GO:0032259">
    <property type="term" value="P:methylation"/>
    <property type="evidence" value="ECO:0007669"/>
    <property type="project" value="UniProtKB-KW"/>
</dbReference>
<gene>
    <name evidence="3" type="ORF">CQY22_003630</name>
</gene>
<dbReference type="PANTHER" id="PTHR43619">
    <property type="entry name" value="S-ADENOSYL-L-METHIONINE-DEPENDENT METHYLTRANSFERASE YKTD-RELATED"/>
    <property type="match status" value="1"/>
</dbReference>
<organism evidence="3 4">
    <name type="scientific">Mycolicibacterium brumae</name>
    <dbReference type="NCBI Taxonomy" id="85968"/>
    <lineage>
        <taxon>Bacteria</taxon>
        <taxon>Bacillati</taxon>
        <taxon>Actinomycetota</taxon>
        <taxon>Actinomycetes</taxon>
        <taxon>Mycobacteriales</taxon>
        <taxon>Mycobacteriaceae</taxon>
        <taxon>Mycolicibacterium</taxon>
    </lineage>
</organism>
<dbReference type="EMBL" id="PDCN02000003">
    <property type="protein sequence ID" value="PIB76751.1"/>
    <property type="molecule type" value="Genomic_DNA"/>
</dbReference>
<evidence type="ECO:0000256" key="2">
    <source>
        <dbReference type="ARBA" id="ARBA00022679"/>
    </source>
</evidence>